<dbReference type="EMBL" id="JAFIRA010000007">
    <property type="protein sequence ID" value="MCJ2542147.1"/>
    <property type="molecule type" value="Genomic_DNA"/>
</dbReference>
<organism evidence="2 3">
    <name type="scientific">Thermostichus vulcanus str. 'Rupite'</name>
    <dbReference type="NCBI Taxonomy" id="2813851"/>
    <lineage>
        <taxon>Bacteria</taxon>
        <taxon>Bacillati</taxon>
        <taxon>Cyanobacteriota</taxon>
        <taxon>Cyanophyceae</taxon>
        <taxon>Thermostichales</taxon>
        <taxon>Thermostichaceae</taxon>
        <taxon>Thermostichus</taxon>
    </lineage>
</organism>
<evidence type="ECO:0000313" key="3">
    <source>
        <dbReference type="Proteomes" id="UP000830835"/>
    </source>
</evidence>
<protein>
    <submittedName>
        <fullName evidence="2">Methyltransferase domain-containing protein</fullName>
    </submittedName>
</protein>
<keyword evidence="2" id="KW-0808">Transferase</keyword>
<evidence type="ECO:0000256" key="1">
    <source>
        <dbReference type="SAM" id="Coils"/>
    </source>
</evidence>
<sequence length="260" mass="29595">MDPKAYEQMAKLEDEHWWFVGRRRIFSRVIETLALPSPAHILEAGCGSGGNLKMLSQFGKVWGMEKSEFARPLAQARQIGIVAEGELPDRIPFEGQQFDLIALLDVLEHLEQDRESLKALKSRLTSTGYLLVTVPAYPWLWSSHDELNHHKRRYTRPQLLATLEHSDLEVHTLCYFNSVLFPLIAGIRLFRKIVRLPESQDLKMPSPWLNQLLTSIFSAEAYLIPRFALPFGLSLLAVASPVRMAFSQHLISEASSIPHN</sequence>
<dbReference type="GO" id="GO:0008168">
    <property type="term" value="F:methyltransferase activity"/>
    <property type="evidence" value="ECO:0007669"/>
    <property type="project" value="UniProtKB-KW"/>
</dbReference>
<gene>
    <name evidence="2" type="ORF">JX360_04375</name>
</gene>
<dbReference type="GO" id="GO:0032259">
    <property type="term" value="P:methylation"/>
    <property type="evidence" value="ECO:0007669"/>
    <property type="project" value="UniProtKB-KW"/>
</dbReference>
<dbReference type="PANTHER" id="PTHR43861:SF6">
    <property type="entry name" value="METHYLTRANSFERASE TYPE 11"/>
    <property type="match status" value="1"/>
</dbReference>
<proteinExistence type="predicted"/>
<evidence type="ECO:0000313" key="2">
    <source>
        <dbReference type="EMBL" id="MCJ2542147.1"/>
    </source>
</evidence>
<comment type="caution">
    <text evidence="2">The sequence shown here is derived from an EMBL/GenBank/DDBJ whole genome shotgun (WGS) entry which is preliminary data.</text>
</comment>
<keyword evidence="3" id="KW-1185">Reference proteome</keyword>
<keyword evidence="1" id="KW-0175">Coiled coil</keyword>
<dbReference type="InterPro" id="IPR029063">
    <property type="entry name" value="SAM-dependent_MTases_sf"/>
</dbReference>
<dbReference type="PANTHER" id="PTHR43861">
    <property type="entry name" value="TRANS-ACONITATE 2-METHYLTRANSFERASE-RELATED"/>
    <property type="match status" value="1"/>
</dbReference>
<dbReference type="Pfam" id="PF13489">
    <property type="entry name" value="Methyltransf_23"/>
    <property type="match status" value="1"/>
</dbReference>
<name>A0ABT0C8N1_THEVL</name>
<accession>A0ABT0C8N1</accession>
<keyword evidence="2" id="KW-0489">Methyltransferase</keyword>
<dbReference type="CDD" id="cd02440">
    <property type="entry name" value="AdoMet_MTases"/>
    <property type="match status" value="1"/>
</dbReference>
<feature type="coiled-coil region" evidence="1">
    <location>
        <begin position="100"/>
        <end position="127"/>
    </location>
</feature>
<dbReference type="SUPFAM" id="SSF53335">
    <property type="entry name" value="S-adenosyl-L-methionine-dependent methyltransferases"/>
    <property type="match status" value="1"/>
</dbReference>
<dbReference type="Gene3D" id="3.40.50.150">
    <property type="entry name" value="Vaccinia Virus protein VP39"/>
    <property type="match status" value="1"/>
</dbReference>
<dbReference type="Proteomes" id="UP000830835">
    <property type="component" value="Unassembled WGS sequence"/>
</dbReference>
<reference evidence="2" key="1">
    <citation type="submission" date="2021-02" db="EMBL/GenBank/DDBJ databases">
        <title>The CRISPR/cas machinery reduction and long-range gene transfer in the hot spring cyanobacterium Synechococcus.</title>
        <authorList>
            <person name="Dvorak P."/>
            <person name="Jahodarova E."/>
            <person name="Hasler P."/>
            <person name="Poulickova A."/>
        </authorList>
    </citation>
    <scope>NUCLEOTIDE SEQUENCE</scope>
    <source>
        <strain evidence="2">Rupite</strain>
    </source>
</reference>